<comment type="caution">
    <text evidence="3">The sequence shown here is derived from an EMBL/GenBank/DDBJ whole genome shotgun (WGS) entry which is preliminary data.</text>
</comment>
<dbReference type="InterPro" id="IPR044151">
    <property type="entry name" value="ALDH_KGSADH"/>
</dbReference>
<dbReference type="InterPro" id="IPR050740">
    <property type="entry name" value="Aldehyde_DH_Superfamily"/>
</dbReference>
<sequence length="510" mass="54415">MNPQTDNVFYATNAFTGEALPLAFPVHTEVEVNQAATAAAKVARDFRRLNNSKRASLLRTIASELEARSDDIIARAHLETALPEVRLTGEIARTANQLRLFADVVNSGSYHQVILDTPDPTRAPLPKPDIRRQQIALGPIAVFGASNFPLAFSAAGGDTASALAAGCPVIVKGHTAHPGTSQIVAECIEQALKQEQLPQAIFTLLQGNQRALGQALVSHPEIKAVGFTGSVGGGRALFNLAQQRPEPIPFYGELGAINPTFIFPSAMRAKADLAEQFVASMTMGCGQFCTKPGVVFALNTPETQGFIETAQALIRQQSPSTLLTPGIRDSYQSQVVSRGSDDGIDVTFSQAESPCVASALFVTSSENWRKHPAWEEEIFGPQSLIVVCEDVADMLSLSETLAGSLTATIHATEEDYPQVSQLIPCLEEIAGRLVFNGWSTGVEVGYAMVHGGPYPASTHSASTSVGAEAIHRWLRPVAYQALPESLLPDSLKAENPLEIARSIDGKAAHS</sequence>
<reference evidence="3 4" key="1">
    <citation type="submission" date="2012-10" db="EMBL/GenBank/DDBJ databases">
        <title>Genome sequence of Vibrio Cholerae HENC-02.</title>
        <authorList>
            <person name="Eppinger M."/>
            <person name="Hasan N.A."/>
            <person name="Sengamalay N."/>
            <person name="Hine E."/>
            <person name="Su Q."/>
            <person name="Daugherty S.C."/>
            <person name="Young S."/>
            <person name="Sadzewicz L."/>
            <person name="Tallon L."/>
            <person name="Cebula T.A."/>
            <person name="Ravel J."/>
            <person name="Colwell R.R."/>
        </authorList>
    </citation>
    <scope>NUCLEOTIDE SEQUENCE [LARGE SCALE GENOMIC DNA]</scope>
    <source>
        <strain evidence="3 4">HENC-02</strain>
    </source>
</reference>
<dbReference type="Pfam" id="PF00171">
    <property type="entry name" value="Aldedh"/>
    <property type="match status" value="1"/>
</dbReference>
<protein>
    <submittedName>
        <fullName evidence="3">NADP-dependent fatty aldehyde dehydrogenase</fullName>
        <ecNumber evidence="3">1.2.1.4</ecNumber>
    </submittedName>
</protein>
<proteinExistence type="predicted"/>
<dbReference type="Gene3D" id="3.40.309.10">
    <property type="entry name" value="Aldehyde Dehydrogenase, Chain A, domain 2"/>
    <property type="match status" value="1"/>
</dbReference>
<evidence type="ECO:0000313" key="3">
    <source>
        <dbReference type="EMBL" id="EKM28221.1"/>
    </source>
</evidence>
<dbReference type="PANTHER" id="PTHR43353">
    <property type="entry name" value="SUCCINATE-SEMIALDEHYDE DEHYDROGENASE, MITOCHONDRIAL"/>
    <property type="match status" value="1"/>
</dbReference>
<evidence type="ECO:0000259" key="2">
    <source>
        <dbReference type="Pfam" id="PF00171"/>
    </source>
</evidence>
<keyword evidence="1 3" id="KW-0560">Oxidoreductase</keyword>
<dbReference type="InterPro" id="IPR016161">
    <property type="entry name" value="Ald_DH/histidinol_DH"/>
</dbReference>
<name>A0A454CP87_VIBHA</name>
<dbReference type="InterPro" id="IPR015590">
    <property type="entry name" value="Aldehyde_DH_dom"/>
</dbReference>
<dbReference type="PANTHER" id="PTHR43353:SF3">
    <property type="entry name" value="ALDEHYDE DEHYDROGENASE-RELATED"/>
    <property type="match status" value="1"/>
</dbReference>
<dbReference type="Proteomes" id="UP000008367">
    <property type="component" value="Unassembled WGS sequence"/>
</dbReference>
<dbReference type="CDD" id="cd07129">
    <property type="entry name" value="ALDH_KGSADH"/>
    <property type="match status" value="1"/>
</dbReference>
<organism evidence="3 4">
    <name type="scientific">Vibrio harveyi</name>
    <name type="common">Beneckea harveyi</name>
    <dbReference type="NCBI Taxonomy" id="669"/>
    <lineage>
        <taxon>Bacteria</taxon>
        <taxon>Pseudomonadati</taxon>
        <taxon>Pseudomonadota</taxon>
        <taxon>Gammaproteobacteria</taxon>
        <taxon>Vibrionales</taxon>
        <taxon>Vibrionaceae</taxon>
        <taxon>Vibrio</taxon>
    </lineage>
</organism>
<evidence type="ECO:0000313" key="4">
    <source>
        <dbReference type="Proteomes" id="UP000008367"/>
    </source>
</evidence>
<dbReference type="Gene3D" id="3.40.605.10">
    <property type="entry name" value="Aldehyde Dehydrogenase, Chain A, domain 1"/>
    <property type="match status" value="1"/>
</dbReference>
<feature type="domain" description="Aldehyde dehydrogenase" evidence="2">
    <location>
        <begin position="13"/>
        <end position="452"/>
    </location>
</feature>
<dbReference type="EMBL" id="AJSR01002628">
    <property type="protein sequence ID" value="EKM28221.1"/>
    <property type="molecule type" value="Genomic_DNA"/>
</dbReference>
<dbReference type="SUPFAM" id="SSF53720">
    <property type="entry name" value="ALDH-like"/>
    <property type="match status" value="1"/>
</dbReference>
<accession>A0A454CP87</accession>
<dbReference type="GO" id="GO:0033721">
    <property type="term" value="F:aldehyde dehydrogenase (NADP+) activity"/>
    <property type="evidence" value="ECO:0007669"/>
    <property type="project" value="UniProtKB-EC"/>
</dbReference>
<evidence type="ECO:0000256" key="1">
    <source>
        <dbReference type="ARBA" id="ARBA00023002"/>
    </source>
</evidence>
<dbReference type="InterPro" id="IPR016162">
    <property type="entry name" value="Ald_DH_N"/>
</dbReference>
<dbReference type="InterPro" id="IPR016163">
    <property type="entry name" value="Ald_DH_C"/>
</dbReference>
<gene>
    <name evidence="3" type="primary">aldH</name>
    <name evidence="3" type="ORF">VCHENC02_5870</name>
</gene>
<dbReference type="EC" id="1.2.1.4" evidence="3"/>
<dbReference type="AlphaFoldDB" id="A0A454CP87"/>